<reference evidence="4" key="2">
    <citation type="submission" date="2015-01" db="EMBL/GenBank/DDBJ databases">
        <title>Evolutionary Origins and Diversification of the Mycorrhizal Mutualists.</title>
        <authorList>
            <consortium name="DOE Joint Genome Institute"/>
            <consortium name="Mycorrhizal Genomics Consortium"/>
            <person name="Kohler A."/>
            <person name="Kuo A."/>
            <person name="Nagy L.G."/>
            <person name="Floudas D."/>
            <person name="Copeland A."/>
            <person name="Barry K.W."/>
            <person name="Cichocki N."/>
            <person name="Veneault-Fourrey C."/>
            <person name="LaButti K."/>
            <person name="Lindquist E.A."/>
            <person name="Lipzen A."/>
            <person name="Lundell T."/>
            <person name="Morin E."/>
            <person name="Murat C."/>
            <person name="Riley R."/>
            <person name="Ohm R."/>
            <person name="Sun H."/>
            <person name="Tunlid A."/>
            <person name="Henrissat B."/>
            <person name="Grigoriev I.V."/>
            <person name="Hibbett D.S."/>
            <person name="Martin F."/>
        </authorList>
    </citation>
    <scope>NUCLEOTIDE SEQUENCE [LARGE SCALE GENOMIC DNA]</scope>
    <source>
        <strain evidence="4">MUT 4182</strain>
    </source>
</reference>
<dbReference type="EMBL" id="KN823013">
    <property type="protein sequence ID" value="KIO27143.1"/>
    <property type="molecule type" value="Genomic_DNA"/>
</dbReference>
<proteinExistence type="predicted"/>
<evidence type="ECO:0000313" key="4">
    <source>
        <dbReference type="Proteomes" id="UP000054248"/>
    </source>
</evidence>
<organism evidence="3 4">
    <name type="scientific">Tulasnella calospora MUT 4182</name>
    <dbReference type="NCBI Taxonomy" id="1051891"/>
    <lineage>
        <taxon>Eukaryota</taxon>
        <taxon>Fungi</taxon>
        <taxon>Dikarya</taxon>
        <taxon>Basidiomycota</taxon>
        <taxon>Agaricomycotina</taxon>
        <taxon>Agaricomycetes</taxon>
        <taxon>Cantharellales</taxon>
        <taxon>Tulasnellaceae</taxon>
        <taxon>Tulasnella</taxon>
    </lineage>
</organism>
<feature type="region of interest" description="Disordered" evidence="1">
    <location>
        <begin position="69"/>
        <end position="141"/>
    </location>
</feature>
<feature type="domain" description="Chromo" evidence="2">
    <location>
        <begin position="13"/>
        <end position="76"/>
    </location>
</feature>
<accession>A0A0C3L0E7</accession>
<protein>
    <recommendedName>
        <fullName evidence="2">Chromo domain-containing protein</fullName>
    </recommendedName>
</protein>
<dbReference type="Gene3D" id="2.40.50.40">
    <property type="match status" value="1"/>
</dbReference>
<evidence type="ECO:0000313" key="3">
    <source>
        <dbReference type="EMBL" id="KIO27143.1"/>
    </source>
</evidence>
<dbReference type="HOGENOM" id="CLU_1830082_0_0_1"/>
<gene>
    <name evidence="3" type="ORF">M407DRAFT_7409</name>
</gene>
<feature type="compositionally biased region" description="Basic residues" evidence="1">
    <location>
        <begin position="132"/>
        <end position="141"/>
    </location>
</feature>
<dbReference type="InterPro" id="IPR000953">
    <property type="entry name" value="Chromo/chromo_shadow_dom"/>
</dbReference>
<dbReference type="Proteomes" id="UP000054248">
    <property type="component" value="Unassembled WGS sequence"/>
</dbReference>
<dbReference type="InterPro" id="IPR016197">
    <property type="entry name" value="Chromo-like_dom_sf"/>
</dbReference>
<sequence>KQLNRGDFEDLPEYEVEKVVDERWENLPARKGRKARRIKRYLTRFVGYGPEWDEWLTEQDLRNAPLVLQEWKDSGRTKKESRAVKEPGAENARREPKTETPPVIDQHKEDLSNKESAPKGFEDKEGGSGRQLRSRRERKLA</sequence>
<feature type="non-terminal residue" evidence="3">
    <location>
        <position position="1"/>
    </location>
</feature>
<dbReference type="AlphaFoldDB" id="A0A0C3L0E7"/>
<evidence type="ECO:0000256" key="1">
    <source>
        <dbReference type="SAM" id="MobiDB-lite"/>
    </source>
</evidence>
<name>A0A0C3L0E7_9AGAM</name>
<dbReference type="OrthoDB" id="2447764at2759"/>
<dbReference type="SMART" id="SM00298">
    <property type="entry name" value="CHROMO"/>
    <property type="match status" value="1"/>
</dbReference>
<reference evidence="3 4" key="1">
    <citation type="submission" date="2014-04" db="EMBL/GenBank/DDBJ databases">
        <authorList>
            <consortium name="DOE Joint Genome Institute"/>
            <person name="Kuo A."/>
            <person name="Girlanda M."/>
            <person name="Perotto S."/>
            <person name="Kohler A."/>
            <person name="Nagy L.G."/>
            <person name="Floudas D."/>
            <person name="Copeland A."/>
            <person name="Barry K.W."/>
            <person name="Cichocki N."/>
            <person name="Veneault-Fourrey C."/>
            <person name="LaButti K."/>
            <person name="Lindquist E.A."/>
            <person name="Lipzen A."/>
            <person name="Lundell T."/>
            <person name="Morin E."/>
            <person name="Murat C."/>
            <person name="Sun H."/>
            <person name="Tunlid A."/>
            <person name="Henrissat B."/>
            <person name="Grigoriev I.V."/>
            <person name="Hibbett D.S."/>
            <person name="Martin F."/>
            <person name="Nordberg H.P."/>
            <person name="Cantor M.N."/>
            <person name="Hua S.X."/>
        </authorList>
    </citation>
    <scope>NUCLEOTIDE SEQUENCE [LARGE SCALE GENOMIC DNA]</scope>
    <source>
        <strain evidence="3 4">MUT 4182</strain>
    </source>
</reference>
<keyword evidence="4" id="KW-1185">Reference proteome</keyword>
<feature type="compositionally biased region" description="Basic and acidic residues" evidence="1">
    <location>
        <begin position="70"/>
        <end position="98"/>
    </location>
</feature>
<evidence type="ECO:0000259" key="2">
    <source>
        <dbReference type="SMART" id="SM00298"/>
    </source>
</evidence>
<dbReference type="GO" id="GO:0006338">
    <property type="term" value="P:chromatin remodeling"/>
    <property type="evidence" value="ECO:0007669"/>
    <property type="project" value="UniProtKB-ARBA"/>
</dbReference>
<dbReference type="SUPFAM" id="SSF54160">
    <property type="entry name" value="Chromo domain-like"/>
    <property type="match status" value="1"/>
</dbReference>
<feature type="compositionally biased region" description="Basic and acidic residues" evidence="1">
    <location>
        <begin position="105"/>
        <end position="127"/>
    </location>
</feature>